<evidence type="ECO:0000313" key="4">
    <source>
        <dbReference type="Proteomes" id="UP001321543"/>
    </source>
</evidence>
<feature type="domain" description="Peptidase M24" evidence="2">
    <location>
        <begin position="1"/>
        <end position="125"/>
    </location>
</feature>
<gene>
    <name evidence="3" type="ORF">GCM10025863_16580</name>
</gene>
<accession>A0ABN6X2X4</accession>
<dbReference type="Pfam" id="PF00557">
    <property type="entry name" value="Peptidase_M24"/>
    <property type="match status" value="1"/>
</dbReference>
<dbReference type="Proteomes" id="UP001321543">
    <property type="component" value="Chromosome"/>
</dbReference>
<feature type="compositionally biased region" description="Low complexity" evidence="1">
    <location>
        <begin position="175"/>
        <end position="186"/>
    </location>
</feature>
<proteinExistence type="predicted"/>
<name>A0ABN6X2X4_9MICO</name>
<organism evidence="3 4">
    <name type="scientific">Microbacterium suwonense</name>
    <dbReference type="NCBI Taxonomy" id="683047"/>
    <lineage>
        <taxon>Bacteria</taxon>
        <taxon>Bacillati</taxon>
        <taxon>Actinomycetota</taxon>
        <taxon>Actinomycetes</taxon>
        <taxon>Micrococcales</taxon>
        <taxon>Microbacteriaceae</taxon>
        <taxon>Microbacterium</taxon>
    </lineage>
</organism>
<protein>
    <recommendedName>
        <fullName evidence="2">Peptidase M24 domain-containing protein</fullName>
    </recommendedName>
</protein>
<evidence type="ECO:0000313" key="3">
    <source>
        <dbReference type="EMBL" id="BDZ39044.1"/>
    </source>
</evidence>
<dbReference type="InterPro" id="IPR036005">
    <property type="entry name" value="Creatinase/aminopeptidase-like"/>
</dbReference>
<dbReference type="EMBL" id="AP027728">
    <property type="protein sequence ID" value="BDZ39044.1"/>
    <property type="molecule type" value="Genomic_DNA"/>
</dbReference>
<dbReference type="Gene3D" id="3.90.230.10">
    <property type="entry name" value="Creatinase/methionine aminopeptidase superfamily"/>
    <property type="match status" value="1"/>
</dbReference>
<evidence type="ECO:0000259" key="2">
    <source>
        <dbReference type="Pfam" id="PF00557"/>
    </source>
</evidence>
<sequence length="186" mass="19573">MTEVLREARPTMTEFGLAADLAQAVHGIGATPSVVLVAGAERGGVQHPIPTSAPLGRRALAVVTAVRHGLHVSFSRWVRFAGTEPSAVETLREVEAEVFAATRPGRALSAVVANIATAYERHGLGSLSILPGSRTTRAARPAIWVATPRRTRTAPISSPPAARSRGIRGCHTRSSRTPSSSTRPAH</sequence>
<keyword evidence="4" id="KW-1185">Reference proteome</keyword>
<reference evidence="4" key="1">
    <citation type="journal article" date="2019" name="Int. J. Syst. Evol. Microbiol.">
        <title>The Global Catalogue of Microorganisms (GCM) 10K type strain sequencing project: providing services to taxonomists for standard genome sequencing and annotation.</title>
        <authorList>
            <consortium name="The Broad Institute Genomics Platform"/>
            <consortium name="The Broad Institute Genome Sequencing Center for Infectious Disease"/>
            <person name="Wu L."/>
            <person name="Ma J."/>
        </authorList>
    </citation>
    <scope>NUCLEOTIDE SEQUENCE [LARGE SCALE GENOMIC DNA]</scope>
    <source>
        <strain evidence="4">NBRC 106310</strain>
    </source>
</reference>
<evidence type="ECO:0000256" key="1">
    <source>
        <dbReference type="SAM" id="MobiDB-lite"/>
    </source>
</evidence>
<dbReference type="InterPro" id="IPR000994">
    <property type="entry name" value="Pept_M24"/>
</dbReference>
<feature type="compositionally biased region" description="Basic residues" evidence="1">
    <location>
        <begin position="165"/>
        <end position="174"/>
    </location>
</feature>
<feature type="region of interest" description="Disordered" evidence="1">
    <location>
        <begin position="148"/>
        <end position="186"/>
    </location>
</feature>
<dbReference type="SUPFAM" id="SSF55920">
    <property type="entry name" value="Creatinase/aminopeptidase"/>
    <property type="match status" value="1"/>
</dbReference>